<feature type="region of interest" description="Disordered" evidence="2">
    <location>
        <begin position="192"/>
        <end position="246"/>
    </location>
</feature>
<dbReference type="CDD" id="cd00084">
    <property type="entry name" value="HMG-box_SF"/>
    <property type="match status" value="1"/>
</dbReference>
<dbReference type="EMBL" id="CDMZ01004501">
    <property type="protein sequence ID" value="CEM49936.1"/>
    <property type="molecule type" value="Genomic_DNA"/>
</dbReference>
<feature type="region of interest" description="Disordered" evidence="2">
    <location>
        <begin position="373"/>
        <end position="413"/>
    </location>
</feature>
<proteinExistence type="predicted"/>
<dbReference type="InterPro" id="IPR036910">
    <property type="entry name" value="HMG_box_dom_sf"/>
</dbReference>
<feature type="domain" description="HMG box" evidence="3">
    <location>
        <begin position="313"/>
        <end position="370"/>
    </location>
</feature>
<keyword evidence="1" id="KW-0539">Nucleus</keyword>
<reference evidence="4" key="1">
    <citation type="submission" date="2014-11" db="EMBL/GenBank/DDBJ databases">
        <authorList>
            <person name="Otto D Thomas"/>
            <person name="Naeem Raeece"/>
        </authorList>
    </citation>
    <scope>NUCLEOTIDE SEQUENCE</scope>
</reference>
<dbReference type="PROSITE" id="PS50118">
    <property type="entry name" value="HMG_BOX_2"/>
    <property type="match status" value="1"/>
</dbReference>
<evidence type="ECO:0000256" key="2">
    <source>
        <dbReference type="SAM" id="MobiDB-lite"/>
    </source>
</evidence>
<feature type="region of interest" description="Disordered" evidence="2">
    <location>
        <begin position="425"/>
        <end position="451"/>
    </location>
</feature>
<organism evidence="4">
    <name type="scientific">Chromera velia CCMP2878</name>
    <dbReference type="NCBI Taxonomy" id="1169474"/>
    <lineage>
        <taxon>Eukaryota</taxon>
        <taxon>Sar</taxon>
        <taxon>Alveolata</taxon>
        <taxon>Colpodellida</taxon>
        <taxon>Chromeraceae</taxon>
        <taxon>Chromera</taxon>
    </lineage>
</organism>
<evidence type="ECO:0000256" key="1">
    <source>
        <dbReference type="PROSITE-ProRule" id="PRU00267"/>
    </source>
</evidence>
<feature type="compositionally biased region" description="Low complexity" evidence="2">
    <location>
        <begin position="395"/>
        <end position="408"/>
    </location>
</feature>
<dbReference type="GO" id="GO:0005634">
    <property type="term" value="C:nucleus"/>
    <property type="evidence" value="ECO:0007669"/>
    <property type="project" value="UniProtKB-UniRule"/>
</dbReference>
<sequence length="568" mass="62747">MLYRYPTRFLALQGTPLENRSVGLSSVPSDDWFCSECRPPKDATPWRGPGKGKRKRSKVEDVDFSAEPQPYKTVKKEKKTPPAAEPPKTEPAVCFICHKKGPQIQPLPTGFCLAHEDCTKKFSDKTPASSGFVSGKKKTLDQLAFEVFRTELRVRRENFGTASFSVKELNQEARKAWEELTIDQKETYEAFAREDSNDLPPPAPSRPRKQKSSLHPTSKLSSDPEKAADSVRTATAVLQSETPGFTSESIAANPRLLNQHENNTAAGSLVRAELDTKTPCVTKERPTKAAPEKKTKKAVTGDKQKKEIGGEKNGKGTRPFDFFVREEKDRLLKDNPNMDSKDIKKLLSDKWKALEKNEKKVFEAKSKESKLLCQEKQGHDLHTEAPESKGTDLQDVTSRDSSTASTDDGGQDEIRSECNALSFAVVPEKTPDVPERPTDQQRPLAPDVRKNCPVPTVTSKMGLLGILLDNSKQAESDDQTLLCWDFCSAGSSILLGTNAKSASLLLIFYTCVKMRSGKKDLSIACCLTGRTMLIWLSSEVETSDEGLGLGNFIKCWVGHPHEVLGGAS</sequence>
<feature type="region of interest" description="Disordered" evidence="2">
    <location>
        <begin position="282"/>
        <end position="321"/>
    </location>
</feature>
<feature type="DNA-binding region" description="HMG box" evidence="1">
    <location>
        <begin position="313"/>
        <end position="370"/>
    </location>
</feature>
<feature type="compositionally biased region" description="Basic and acidic residues" evidence="2">
    <location>
        <begin position="282"/>
        <end position="314"/>
    </location>
</feature>
<dbReference type="GO" id="GO:0003677">
    <property type="term" value="F:DNA binding"/>
    <property type="evidence" value="ECO:0007669"/>
    <property type="project" value="UniProtKB-UniRule"/>
</dbReference>
<dbReference type="InterPro" id="IPR009071">
    <property type="entry name" value="HMG_box_dom"/>
</dbReference>
<gene>
    <name evidence="4" type="ORF">Cvel_9706</name>
</gene>
<keyword evidence="1" id="KW-0238">DNA-binding</keyword>
<dbReference type="Gene3D" id="1.10.30.10">
    <property type="entry name" value="High mobility group box domain"/>
    <property type="match status" value="1"/>
</dbReference>
<evidence type="ECO:0000313" key="4">
    <source>
        <dbReference type="EMBL" id="CEM49936.1"/>
    </source>
</evidence>
<dbReference type="SUPFAM" id="SSF47095">
    <property type="entry name" value="HMG-box"/>
    <property type="match status" value="1"/>
</dbReference>
<dbReference type="Pfam" id="PF00505">
    <property type="entry name" value="HMG_box"/>
    <property type="match status" value="1"/>
</dbReference>
<protein>
    <recommendedName>
        <fullName evidence="3">HMG box domain-containing protein</fullName>
    </recommendedName>
</protein>
<dbReference type="AlphaFoldDB" id="A0A0G4HZD3"/>
<evidence type="ECO:0000259" key="3">
    <source>
        <dbReference type="PROSITE" id="PS50118"/>
    </source>
</evidence>
<feature type="compositionally biased region" description="Basic and acidic residues" evidence="2">
    <location>
        <begin position="429"/>
        <end position="439"/>
    </location>
</feature>
<accession>A0A0G4HZD3</accession>
<feature type="region of interest" description="Disordered" evidence="2">
    <location>
        <begin position="38"/>
        <end position="88"/>
    </location>
</feature>
<feature type="compositionally biased region" description="Basic and acidic residues" evidence="2">
    <location>
        <begin position="376"/>
        <end position="392"/>
    </location>
</feature>
<feature type="compositionally biased region" description="Polar residues" evidence="2">
    <location>
        <begin position="232"/>
        <end position="246"/>
    </location>
</feature>
<dbReference type="VEuPathDB" id="CryptoDB:Cvel_9706"/>
<name>A0A0G4HZD3_9ALVE</name>
<dbReference type="SMART" id="SM00398">
    <property type="entry name" value="HMG"/>
    <property type="match status" value="1"/>
</dbReference>